<comment type="similarity">
    <text evidence="4">Belongs to the BamE family.</text>
</comment>
<dbReference type="GO" id="GO:0009279">
    <property type="term" value="C:cell outer membrane"/>
    <property type="evidence" value="ECO:0007669"/>
    <property type="project" value="UniProtKB-SubCell"/>
</dbReference>
<evidence type="ECO:0000259" key="5">
    <source>
        <dbReference type="Pfam" id="PF04355"/>
    </source>
</evidence>
<dbReference type="InterPro" id="IPR007450">
    <property type="entry name" value="BamE_dom"/>
</dbReference>
<evidence type="ECO:0000256" key="3">
    <source>
        <dbReference type="ARBA" id="ARBA00023237"/>
    </source>
</evidence>
<evidence type="ECO:0000256" key="1">
    <source>
        <dbReference type="ARBA" id="ARBA00022729"/>
    </source>
</evidence>
<feature type="domain" description="Outer membrane protein assembly factor BamE" evidence="5">
    <location>
        <begin position="36"/>
        <end position="99"/>
    </location>
</feature>
<dbReference type="PROSITE" id="PS51257">
    <property type="entry name" value="PROKAR_LIPOPROTEIN"/>
    <property type="match status" value="1"/>
</dbReference>
<dbReference type="AlphaFoldDB" id="A0AAJ5PUK9"/>
<comment type="function">
    <text evidence="4">Part of the outer membrane protein assembly complex, which is involved in assembly and insertion of beta-barrel proteins into the outer membrane.</text>
</comment>
<keyword evidence="4" id="KW-0564">Palmitate</keyword>
<reference evidence="6" key="1">
    <citation type="submission" date="2022-11" db="EMBL/GenBank/DDBJ databases">
        <title>The whole genome sequencing of pests is an important tool to study the evolution of the plant-insect interaction and insecticide resistance.</title>
        <authorList>
            <person name="Kananovich Y."/>
        </authorList>
    </citation>
    <scope>NUCLEOTIDE SEQUENCE</scope>
    <source>
        <strain evidence="6">BSU_Bre_2018</strain>
    </source>
</reference>
<keyword evidence="2 4" id="KW-0472">Membrane</keyword>
<dbReference type="InterPro" id="IPR026592">
    <property type="entry name" value="BamE"/>
</dbReference>
<sequence length="104" mass="12715">MNNFRKILLIVIFFSSCSFVDRKQYHSNDIQKTCFNQNYLNINYIGMTREKIIYIFGMPIISDSFQDVYHYCFYDRKDKNFFQKKLLNLYFQNNKVISFNINDL</sequence>
<name>A0AAJ5PUK9_9GAMM</name>
<evidence type="ECO:0000313" key="6">
    <source>
        <dbReference type="EMBL" id="WAI19133.1"/>
    </source>
</evidence>
<organism evidence="6 7">
    <name type="scientific">Buchnera aphidicola</name>
    <name type="common">Brevicoryne brassicae</name>
    <dbReference type="NCBI Taxonomy" id="911343"/>
    <lineage>
        <taxon>Bacteria</taxon>
        <taxon>Pseudomonadati</taxon>
        <taxon>Pseudomonadota</taxon>
        <taxon>Gammaproteobacteria</taxon>
        <taxon>Enterobacterales</taxon>
        <taxon>Erwiniaceae</taxon>
        <taxon>Buchnera</taxon>
    </lineage>
</organism>
<evidence type="ECO:0000256" key="4">
    <source>
        <dbReference type="HAMAP-Rule" id="MF_00925"/>
    </source>
</evidence>
<comment type="subcellular location">
    <subcellularLocation>
        <location evidence="4">Cell outer membrane</location>
        <topology evidence="4">Lipid-anchor</topology>
    </subcellularLocation>
</comment>
<dbReference type="Proteomes" id="UP001163440">
    <property type="component" value="Chromosome"/>
</dbReference>
<dbReference type="Pfam" id="PF04355">
    <property type="entry name" value="BamE"/>
    <property type="match status" value="1"/>
</dbReference>
<comment type="subunit">
    <text evidence="4">Part of the Bam complex, which is composed of the outer membrane protein BamA, and four lipoproteins BamB, BamC, BamD and BamE.</text>
</comment>
<evidence type="ECO:0000313" key="7">
    <source>
        <dbReference type="Proteomes" id="UP001163440"/>
    </source>
</evidence>
<accession>A0AAJ5PUK9</accession>
<keyword evidence="3 4" id="KW-0998">Cell outer membrane</keyword>
<evidence type="ECO:0000256" key="2">
    <source>
        <dbReference type="ARBA" id="ARBA00023136"/>
    </source>
</evidence>
<proteinExistence type="inferred from homology"/>
<dbReference type="EMBL" id="CP113406">
    <property type="protein sequence ID" value="WAI19133.1"/>
    <property type="molecule type" value="Genomic_DNA"/>
</dbReference>
<dbReference type="RefSeq" id="WP_158365590.1">
    <property type="nucleotide sequence ID" value="NZ_CP034882.1"/>
</dbReference>
<gene>
    <name evidence="4 6" type="primary">bamE</name>
    <name evidence="6" type="ORF">OW720_00950</name>
</gene>
<dbReference type="GO" id="GO:0051205">
    <property type="term" value="P:protein insertion into membrane"/>
    <property type="evidence" value="ECO:0007669"/>
    <property type="project" value="UniProtKB-UniRule"/>
</dbReference>
<keyword evidence="4" id="KW-0449">Lipoprotein</keyword>
<dbReference type="GO" id="GO:0043165">
    <property type="term" value="P:Gram-negative-bacterium-type cell outer membrane assembly"/>
    <property type="evidence" value="ECO:0007669"/>
    <property type="project" value="UniProtKB-UniRule"/>
</dbReference>
<dbReference type="Gene3D" id="3.30.1450.10">
    <property type="match status" value="1"/>
</dbReference>
<dbReference type="HAMAP" id="MF_00925">
    <property type="entry name" value="OM_assembly_BamE"/>
    <property type="match status" value="1"/>
</dbReference>
<protein>
    <recommendedName>
        <fullName evidence="4">Outer membrane protein assembly factor BamE</fullName>
    </recommendedName>
</protein>
<dbReference type="InterPro" id="IPR037873">
    <property type="entry name" value="BamE-like"/>
</dbReference>
<keyword evidence="1 4" id="KW-0732">Signal</keyword>